<proteinExistence type="predicted"/>
<protein>
    <recommendedName>
        <fullName evidence="3">F-box domain-containing protein</fullName>
    </recommendedName>
</protein>
<evidence type="ECO:0008006" key="3">
    <source>
        <dbReference type="Google" id="ProtNLM"/>
    </source>
</evidence>
<comment type="caution">
    <text evidence="1">The sequence shown here is derived from an EMBL/GenBank/DDBJ whole genome shotgun (WGS) entry which is preliminary data.</text>
</comment>
<dbReference type="OrthoDB" id="3041043at2759"/>
<accession>A0A8K0UIV0</accession>
<evidence type="ECO:0000313" key="1">
    <source>
        <dbReference type="EMBL" id="KAH8092532.1"/>
    </source>
</evidence>
<sequence>METPLEHTFLHRIILNHLIHDIVFRNLTPLEFLRFARTCRLTYAVVQTFVKRCFNINNLLSRYFTDPIAFRLLQARTGTLIAGSAALQFFDRTTYSNSKLALYVPRHAETEVLMWLVEHGYHFVPWPGTPSDLDEAIEFFKQTGFVAGIIDEPMTTHRSRVLQAVYGFQKPSSVEGEPSIKIQCYIASFGPLDVILSSHSTCVMNVISYEKAYCLYPRATLHFHETLVSGLNPSPGRPDALQKYLKRGFKLIRGLGPDTECKFPTRKRFMGDSLSWTLSLDMEGVDTRFPVPGTDTTLSHDPVAMLSWKLVARRPPCNDIEIERGLPTFSKWIYSNPSDEPWPDRWVASK</sequence>
<evidence type="ECO:0000313" key="2">
    <source>
        <dbReference type="Proteomes" id="UP000813824"/>
    </source>
</evidence>
<dbReference type="Proteomes" id="UP000813824">
    <property type="component" value="Unassembled WGS sequence"/>
</dbReference>
<keyword evidence="2" id="KW-1185">Reference proteome</keyword>
<gene>
    <name evidence="1" type="ORF">BXZ70DRAFT_458900</name>
</gene>
<name>A0A8K0UIV0_9AGAR</name>
<reference evidence="1" key="1">
    <citation type="journal article" date="2021" name="New Phytol.">
        <title>Evolutionary innovations through gain and loss of genes in the ectomycorrhizal Boletales.</title>
        <authorList>
            <person name="Wu G."/>
            <person name="Miyauchi S."/>
            <person name="Morin E."/>
            <person name="Kuo A."/>
            <person name="Drula E."/>
            <person name="Varga T."/>
            <person name="Kohler A."/>
            <person name="Feng B."/>
            <person name="Cao Y."/>
            <person name="Lipzen A."/>
            <person name="Daum C."/>
            <person name="Hundley H."/>
            <person name="Pangilinan J."/>
            <person name="Johnson J."/>
            <person name="Barry K."/>
            <person name="LaButti K."/>
            <person name="Ng V."/>
            <person name="Ahrendt S."/>
            <person name="Min B."/>
            <person name="Choi I.G."/>
            <person name="Park H."/>
            <person name="Plett J.M."/>
            <person name="Magnuson J."/>
            <person name="Spatafora J.W."/>
            <person name="Nagy L.G."/>
            <person name="Henrissat B."/>
            <person name="Grigoriev I.V."/>
            <person name="Yang Z.L."/>
            <person name="Xu J."/>
            <person name="Martin F.M."/>
        </authorList>
    </citation>
    <scope>NUCLEOTIDE SEQUENCE</scope>
    <source>
        <strain evidence="1">KKN 215</strain>
    </source>
</reference>
<organism evidence="1 2">
    <name type="scientific">Cristinia sonorae</name>
    <dbReference type="NCBI Taxonomy" id="1940300"/>
    <lineage>
        <taxon>Eukaryota</taxon>
        <taxon>Fungi</taxon>
        <taxon>Dikarya</taxon>
        <taxon>Basidiomycota</taxon>
        <taxon>Agaricomycotina</taxon>
        <taxon>Agaricomycetes</taxon>
        <taxon>Agaricomycetidae</taxon>
        <taxon>Agaricales</taxon>
        <taxon>Pleurotineae</taxon>
        <taxon>Stephanosporaceae</taxon>
        <taxon>Cristinia</taxon>
    </lineage>
</organism>
<dbReference type="AlphaFoldDB" id="A0A8K0UIV0"/>
<dbReference type="EMBL" id="JAEVFJ010000032">
    <property type="protein sequence ID" value="KAH8092532.1"/>
    <property type="molecule type" value="Genomic_DNA"/>
</dbReference>